<dbReference type="HAMAP" id="MF_03102">
    <property type="entry name" value="Mdm10"/>
    <property type="match status" value="1"/>
</dbReference>
<evidence type="ECO:0000256" key="6">
    <source>
        <dbReference type="HAMAP-Rule" id="MF_03102"/>
    </source>
</evidence>
<dbReference type="AlphaFoldDB" id="A0A137P157"/>
<keyword evidence="1 6" id="KW-1134">Transmembrane beta strand</keyword>
<keyword evidence="3 6" id="KW-1000">Mitochondrion outer membrane</keyword>
<gene>
    <name evidence="6" type="primary">MDM10</name>
    <name evidence="7" type="ORF">CONCODRAFT_51346</name>
</gene>
<evidence type="ECO:0000256" key="3">
    <source>
        <dbReference type="ARBA" id="ARBA00022787"/>
    </source>
</evidence>
<dbReference type="GO" id="GO:0051654">
    <property type="term" value="P:establishment of mitochondrion localization"/>
    <property type="evidence" value="ECO:0007669"/>
    <property type="project" value="TreeGrafter"/>
</dbReference>
<evidence type="ECO:0000256" key="2">
    <source>
        <dbReference type="ARBA" id="ARBA00022692"/>
    </source>
</evidence>
<dbReference type="GO" id="GO:0045040">
    <property type="term" value="P:protein insertion into mitochondrial outer membrane"/>
    <property type="evidence" value="ECO:0007669"/>
    <property type="project" value="UniProtKB-UniRule"/>
</dbReference>
<dbReference type="Proteomes" id="UP000070444">
    <property type="component" value="Unassembled WGS sequence"/>
</dbReference>
<evidence type="ECO:0000256" key="4">
    <source>
        <dbReference type="ARBA" id="ARBA00023128"/>
    </source>
</evidence>
<dbReference type="OMA" id="VPGYRQI"/>
<dbReference type="InterPro" id="IPR027539">
    <property type="entry name" value="Mdm10"/>
</dbReference>
<dbReference type="PANTHER" id="PTHR28035">
    <property type="entry name" value="MITOCHONDRIAL DISTRIBUTION AND MORPHOLOGY PROTEIN 10"/>
    <property type="match status" value="1"/>
</dbReference>
<dbReference type="InterPro" id="IPR023614">
    <property type="entry name" value="Porin_dom_sf"/>
</dbReference>
<dbReference type="GO" id="GO:0001401">
    <property type="term" value="C:SAM complex"/>
    <property type="evidence" value="ECO:0007669"/>
    <property type="project" value="TreeGrafter"/>
</dbReference>
<keyword evidence="5 6" id="KW-0472">Membrane</keyword>
<keyword evidence="8" id="KW-1185">Reference proteome</keyword>
<sequence>MLSFMEYCLQVYFEKTNWQREHFYSNLTQASRDILEFTIPQGIGINLSRSSTDEFKVTYTSKYENKIITSMGYLFTSKPLKLSPNTFIAYNQLMLERYYQQIENRLTSNHIHLENGELERLSTSDYLLYGNIFLPQGRVEGLYTCQLSSNSQCIISGVSSPKRPDQSHIAIMYQTATKNSNTELSYHTDTKLIGLRTLYRFYDFRNLLTDPKWSAGYEVYYSRATKLGGLSIGVRRESNLPTPTALTLTMNPVMGHLSTSYTNMIHPQLTAGTRYSFNFWSLESDLAAGFEWRNGREGLVKVSLGVNQGLTTLLSGRYRQLYFTLGVLIDSPTNSLALKPKSHSLVKGIGIQLDYF</sequence>
<dbReference type="Gene3D" id="2.40.160.10">
    <property type="entry name" value="Porin"/>
    <property type="match status" value="1"/>
</dbReference>
<evidence type="ECO:0000256" key="5">
    <source>
        <dbReference type="ARBA" id="ARBA00023136"/>
    </source>
</evidence>
<proteinExistence type="inferred from homology"/>
<dbReference type="EMBL" id="KQ964560">
    <property type="protein sequence ID" value="KXN68806.1"/>
    <property type="molecule type" value="Genomic_DNA"/>
</dbReference>
<evidence type="ECO:0000313" key="8">
    <source>
        <dbReference type="Proteomes" id="UP000070444"/>
    </source>
</evidence>
<dbReference type="GO" id="GO:0015914">
    <property type="term" value="P:phospholipid transport"/>
    <property type="evidence" value="ECO:0007669"/>
    <property type="project" value="TreeGrafter"/>
</dbReference>
<organism evidence="7 8">
    <name type="scientific">Conidiobolus coronatus (strain ATCC 28846 / CBS 209.66 / NRRL 28638)</name>
    <name type="common">Delacroixia coronata</name>
    <dbReference type="NCBI Taxonomy" id="796925"/>
    <lineage>
        <taxon>Eukaryota</taxon>
        <taxon>Fungi</taxon>
        <taxon>Fungi incertae sedis</taxon>
        <taxon>Zoopagomycota</taxon>
        <taxon>Entomophthoromycotina</taxon>
        <taxon>Entomophthoromycetes</taxon>
        <taxon>Entomophthorales</taxon>
        <taxon>Ancylistaceae</taxon>
        <taxon>Conidiobolus</taxon>
    </lineage>
</organism>
<evidence type="ECO:0000313" key="7">
    <source>
        <dbReference type="EMBL" id="KXN68806.1"/>
    </source>
</evidence>
<evidence type="ECO:0000256" key="1">
    <source>
        <dbReference type="ARBA" id="ARBA00022452"/>
    </source>
</evidence>
<comment type="similarity">
    <text evidence="6">Belongs to the MDM10 family.</text>
</comment>
<name>A0A137P157_CONC2</name>
<protein>
    <recommendedName>
        <fullName evidence="6">Mitochondrial distribution and morphology protein 10</fullName>
    </recommendedName>
    <alternativeName>
        <fullName evidence="6">Mitochondrial inheritance component MDM10</fullName>
    </alternativeName>
</protein>
<keyword evidence="2 6" id="KW-0812">Transmembrane</keyword>
<comment type="function">
    <text evidence="6">Component of the ERMES/MDM complex, which serves as a molecular tether to connect the endoplasmic reticulum and mitochondria. Components of this complex are involved in the control of mitochondrial shape and protein biogenesis and may function in phospholipid exchange. MDM10 is involved in the late assembly steps of the general translocase of the mitochondrial outer membrane (TOM complex). Functions in the TOM40-specific route of the assembly of outer membrane beta-barrel proteins, including the association of TOM40 with the receptor TOM22 and small TOM proteins. Can associate with the SAM(core) complex as well as the MDM12-MMM1 complex, both involved in late steps of the major beta-barrel assembly pathway, that is responsible for biogenesis of all outer membrane beta-barrel proteins. May act as a switch that shuttles between both complexes and channels precursor proteins into the TOM40-specific pathway. Plays a role in mitochondrial morphology and in the inheritance of mitochondria.</text>
</comment>
<dbReference type="STRING" id="796925.A0A137P157"/>
<comment type="domain">
    <text evidence="6">Lacks alpha-helical transmembrane segments, suggesting that it resides in the membrane via beta-sheet conformations similar to those predicted for other outer membrane proteins and porin.</text>
</comment>
<dbReference type="GO" id="GO:0032865">
    <property type="term" value="C:ERMES complex"/>
    <property type="evidence" value="ECO:0007669"/>
    <property type="project" value="UniProtKB-UniRule"/>
</dbReference>
<reference evidence="7 8" key="1">
    <citation type="journal article" date="2015" name="Genome Biol. Evol.">
        <title>Phylogenomic analyses indicate that early fungi evolved digesting cell walls of algal ancestors of land plants.</title>
        <authorList>
            <person name="Chang Y."/>
            <person name="Wang S."/>
            <person name="Sekimoto S."/>
            <person name="Aerts A.L."/>
            <person name="Choi C."/>
            <person name="Clum A."/>
            <person name="LaButti K.M."/>
            <person name="Lindquist E.A."/>
            <person name="Yee Ngan C."/>
            <person name="Ohm R.A."/>
            <person name="Salamov A.A."/>
            <person name="Grigoriev I.V."/>
            <person name="Spatafora J.W."/>
            <person name="Berbee M.L."/>
        </authorList>
    </citation>
    <scope>NUCLEOTIDE SEQUENCE [LARGE SCALE GENOMIC DNA]</scope>
    <source>
        <strain evidence="7 8">NRRL 28638</strain>
    </source>
</reference>
<accession>A0A137P157</accession>
<dbReference type="OrthoDB" id="2103793at2759"/>
<keyword evidence="4 6" id="KW-0496">Mitochondrion</keyword>
<dbReference type="Pfam" id="PF12519">
    <property type="entry name" value="MDM10"/>
    <property type="match status" value="1"/>
</dbReference>
<dbReference type="GO" id="GO:1990456">
    <property type="term" value="P:mitochondrion-endoplasmic reticulum membrane tethering"/>
    <property type="evidence" value="ECO:0007669"/>
    <property type="project" value="UniProtKB-UniRule"/>
</dbReference>
<comment type="subcellular location">
    <subcellularLocation>
        <location evidence="6">Mitochondrion outer membrane</location>
        <topology evidence="6">Multi-pass membrane protein</topology>
    </subcellularLocation>
    <text evidence="6">The ERMES/MDM complex localizes to a few discrete foci (around 10 per single cell), that represent mitochondria-endoplasmic reticulum junctions. These foci are often found next to mtDNA nucleoids.</text>
</comment>
<dbReference type="GO" id="GO:0070096">
    <property type="term" value="P:mitochondrial outer membrane translocase complex assembly"/>
    <property type="evidence" value="ECO:0007669"/>
    <property type="project" value="UniProtKB-UniRule"/>
</dbReference>
<dbReference type="PANTHER" id="PTHR28035:SF1">
    <property type="entry name" value="MITOCHONDRIAL DISTRIBUTION AND MORPHOLOGY PROTEIN 10"/>
    <property type="match status" value="1"/>
</dbReference>
<comment type="subunit">
    <text evidence="6">Component of the ER-mitochondria encounter structure (ERMES) or MDM complex, composed of MMM1, MDM10, MDM12 and MDM34. Associates with the mitochondrial outer membrane sorting assembly machinery SAM(core) complex.</text>
</comment>